<feature type="repeat" description="ANK" evidence="3">
    <location>
        <begin position="452"/>
        <end position="484"/>
    </location>
</feature>
<dbReference type="PROSITE" id="PS50088">
    <property type="entry name" value="ANK_REPEAT"/>
    <property type="match status" value="2"/>
</dbReference>
<evidence type="ECO:0000256" key="1">
    <source>
        <dbReference type="ARBA" id="ARBA00022737"/>
    </source>
</evidence>
<evidence type="ECO:0000259" key="4">
    <source>
        <dbReference type="Pfam" id="PF24120"/>
    </source>
</evidence>
<dbReference type="Pfam" id="PF24120">
    <property type="entry name" value="SsdA_C"/>
    <property type="match status" value="1"/>
</dbReference>
<keyword evidence="6" id="KW-1185">Reference proteome</keyword>
<evidence type="ECO:0000313" key="5">
    <source>
        <dbReference type="EMBL" id="OQD84174.1"/>
    </source>
</evidence>
<comment type="caution">
    <text evidence="5">The sequence shown here is derived from an EMBL/GenBank/DDBJ whole genome shotgun (WGS) entry which is preliminary data.</text>
</comment>
<keyword evidence="1" id="KW-0677">Repeat</keyword>
<feature type="domain" description="Single-strand DNA deaminase toxin A-like C-terminal" evidence="4">
    <location>
        <begin position="151"/>
        <end position="210"/>
    </location>
</feature>
<dbReference type="SUPFAM" id="SSF48403">
    <property type="entry name" value="Ankyrin repeat"/>
    <property type="match status" value="1"/>
</dbReference>
<protein>
    <recommendedName>
        <fullName evidence="4">Single-strand DNA deaminase toxin A-like C-terminal domain-containing protein</fullName>
    </recommendedName>
</protein>
<dbReference type="InterPro" id="IPR036770">
    <property type="entry name" value="Ankyrin_rpt-contain_sf"/>
</dbReference>
<dbReference type="Gene3D" id="1.25.40.20">
    <property type="entry name" value="Ankyrin repeat-containing domain"/>
    <property type="match status" value="2"/>
</dbReference>
<reference evidence="6" key="1">
    <citation type="journal article" date="2017" name="Nat. Microbiol.">
        <title>Global analysis of biosynthetic gene clusters reveals vast potential of secondary metabolite production in Penicillium species.</title>
        <authorList>
            <person name="Nielsen J.C."/>
            <person name="Grijseels S."/>
            <person name="Prigent S."/>
            <person name="Ji B."/>
            <person name="Dainat J."/>
            <person name="Nielsen K.F."/>
            <person name="Frisvad J.C."/>
            <person name="Workman M."/>
            <person name="Nielsen J."/>
        </authorList>
    </citation>
    <scope>NUCLEOTIDE SEQUENCE [LARGE SCALE GENOMIC DNA]</scope>
    <source>
        <strain evidence="6">IBT 29525</strain>
    </source>
</reference>
<dbReference type="STRING" id="60172.A0A1V6Q4M9"/>
<organism evidence="5 6">
    <name type="scientific">Penicillium solitum</name>
    <dbReference type="NCBI Taxonomy" id="60172"/>
    <lineage>
        <taxon>Eukaryota</taxon>
        <taxon>Fungi</taxon>
        <taxon>Dikarya</taxon>
        <taxon>Ascomycota</taxon>
        <taxon>Pezizomycotina</taxon>
        <taxon>Eurotiomycetes</taxon>
        <taxon>Eurotiomycetidae</taxon>
        <taxon>Eurotiales</taxon>
        <taxon>Aspergillaceae</taxon>
        <taxon>Penicillium</taxon>
    </lineage>
</organism>
<evidence type="ECO:0000256" key="2">
    <source>
        <dbReference type="ARBA" id="ARBA00023043"/>
    </source>
</evidence>
<sequence length="719" mass="81130">MEASLWGRLESATILLSRGADRDLYDKKSQRALDLTHPTHRNRKERHTVAGGIWGDPSKDPIYKEAVLNRDSDRREIARVLREIARVLRGGEVRTRADLQLQESETTYHSFRRSLDGQSVTHYCPIRQYPISSSVKTVAVLERGRPFPSIAAMSGWGHSEWPSTRVSGRNWTAMVLKLAAIVGHTLSVHAAKDQGIQGQFQASHAEKQLIAYFLDRHVFLRQDKTLNPQFDEEIESQKSEISEMASRFPSIRQMYRLQEDRKKLVFELFDKDDKLLGDEYDEELVKGLKSKVASLDEEIAVLKHRPETRQMRARERQIRLIERQKTLQERLNRMSAKEPVRTLRRATILISAPTHEVCEDCLLFKNKVNNFFGLQIELQLVQAIAELLSEKDVSVFAQLNRQFFDILIDYLYARNATRSNASALLWTADKGYESTARQALANGAKPSATNRKGDTSLHLATNAGNLSMARFLLNAGVDVNQQNKYSEIPLSAPARDGNKELVKLLLDQPGIDPDVLGRARIRPPRLQGQTPLSYAAMNGHVDVLKILLATNRVNIESKDSRGWTPLAYAAAHGQAEVMDVLINVPGIQLESRAQWGITPLMLAVIHGHEAVARILIEQESVKGDAKCDGESTALWFAVVHGHSNIAKLLLEKGCNPHYPCQMGNTPFSIAITNGQEEIVKWMQQAGHQPRVPLDPVERRKQMIANLKAISKITIRRRPE</sequence>
<dbReference type="InterPro" id="IPR057517">
    <property type="entry name" value="SsdA-like_C"/>
</dbReference>
<keyword evidence="2 3" id="KW-0040">ANK repeat</keyword>
<evidence type="ECO:0000313" key="6">
    <source>
        <dbReference type="Proteomes" id="UP000191612"/>
    </source>
</evidence>
<evidence type="ECO:0000256" key="3">
    <source>
        <dbReference type="PROSITE-ProRule" id="PRU00023"/>
    </source>
</evidence>
<dbReference type="PROSITE" id="PS50297">
    <property type="entry name" value="ANK_REP_REGION"/>
    <property type="match status" value="2"/>
</dbReference>
<dbReference type="InterPro" id="IPR002110">
    <property type="entry name" value="Ankyrin_rpt"/>
</dbReference>
<dbReference type="Pfam" id="PF12796">
    <property type="entry name" value="Ank_2"/>
    <property type="match status" value="2"/>
</dbReference>
<proteinExistence type="predicted"/>
<name>A0A1V6Q4M9_9EURO</name>
<dbReference type="EMBL" id="MDYO01000131">
    <property type="protein sequence ID" value="OQD84174.1"/>
    <property type="molecule type" value="Genomic_DNA"/>
</dbReference>
<dbReference type="AlphaFoldDB" id="A0A1V6Q4M9"/>
<dbReference type="Pfam" id="PF00023">
    <property type="entry name" value="Ank"/>
    <property type="match status" value="1"/>
</dbReference>
<gene>
    <name evidence="5" type="ORF">PENSOL_c132G06444</name>
</gene>
<dbReference type="PANTHER" id="PTHR24198:SF165">
    <property type="entry name" value="ANKYRIN REPEAT-CONTAINING PROTEIN-RELATED"/>
    <property type="match status" value="1"/>
</dbReference>
<dbReference type="SMART" id="SM00248">
    <property type="entry name" value="ANK"/>
    <property type="match status" value="8"/>
</dbReference>
<feature type="repeat" description="ANK" evidence="3">
    <location>
        <begin position="527"/>
        <end position="548"/>
    </location>
</feature>
<accession>A0A1V6Q4M9</accession>
<dbReference type="PRINTS" id="PR01415">
    <property type="entry name" value="ANKYRIN"/>
</dbReference>
<dbReference type="PANTHER" id="PTHR24198">
    <property type="entry name" value="ANKYRIN REPEAT AND PROTEIN KINASE DOMAIN-CONTAINING PROTEIN"/>
    <property type="match status" value="1"/>
</dbReference>
<dbReference type="Proteomes" id="UP000191612">
    <property type="component" value="Unassembled WGS sequence"/>
</dbReference>